<dbReference type="AlphaFoldDB" id="A0A0R3CCX9"/>
<accession>A0A0R3CCX9</accession>
<dbReference type="STRING" id="108015.GA0061099_1003541"/>
<evidence type="ECO:0000313" key="3">
    <source>
        <dbReference type="Proteomes" id="UP000051380"/>
    </source>
</evidence>
<dbReference type="InterPro" id="IPR014710">
    <property type="entry name" value="RmlC-like_jellyroll"/>
</dbReference>
<reference evidence="2 3" key="1">
    <citation type="submission" date="2015-09" db="EMBL/GenBank/DDBJ databases">
        <title>Draft Genome Sequence of the Strain BR 3267 (Bradyrhizobium yuanmingense) recommended as inoculant for cowpea in Brazil.</title>
        <authorList>
            <person name="Simoes-Araujo J.L."/>
            <person name="Zilli J.E."/>
        </authorList>
    </citation>
    <scope>NUCLEOTIDE SEQUENCE [LARGE SCALE GENOMIC DNA]</scope>
    <source>
        <strain evidence="2 3">BR3267</strain>
    </source>
</reference>
<dbReference type="RefSeq" id="WP_057028048.1">
    <property type="nucleotide sequence ID" value="NZ_LJYF01000029.1"/>
</dbReference>
<dbReference type="Proteomes" id="UP000051380">
    <property type="component" value="Unassembled WGS sequence"/>
</dbReference>
<dbReference type="Pfam" id="PF07883">
    <property type="entry name" value="Cupin_2"/>
    <property type="match status" value="1"/>
</dbReference>
<sequence length="94" mass="10261">MLAAKSEVQVDNEEARVTEWRLAPGSATGHHTHGMDYVIVPVAAGEMTIVAPNGERSKAQLAAGKSYFRKAGVQHDVLNETSTEIVFLEIELKR</sequence>
<dbReference type="InterPro" id="IPR013096">
    <property type="entry name" value="Cupin_2"/>
</dbReference>
<evidence type="ECO:0000259" key="1">
    <source>
        <dbReference type="Pfam" id="PF07883"/>
    </source>
</evidence>
<organism evidence="2 3">
    <name type="scientific">Bradyrhizobium yuanmingense</name>
    <dbReference type="NCBI Taxonomy" id="108015"/>
    <lineage>
        <taxon>Bacteria</taxon>
        <taxon>Pseudomonadati</taxon>
        <taxon>Pseudomonadota</taxon>
        <taxon>Alphaproteobacteria</taxon>
        <taxon>Hyphomicrobiales</taxon>
        <taxon>Nitrobacteraceae</taxon>
        <taxon>Bradyrhizobium</taxon>
    </lineage>
</organism>
<dbReference type="SUPFAM" id="SSF51182">
    <property type="entry name" value="RmlC-like cupins"/>
    <property type="match status" value="1"/>
</dbReference>
<dbReference type="CDD" id="cd06982">
    <property type="entry name" value="cupin_BauB-like"/>
    <property type="match status" value="1"/>
</dbReference>
<name>A0A0R3CCX9_9BRAD</name>
<gene>
    <name evidence="2" type="ORF">AOQ72_22000</name>
</gene>
<dbReference type="Gene3D" id="2.60.120.10">
    <property type="entry name" value="Jelly Rolls"/>
    <property type="match status" value="1"/>
</dbReference>
<dbReference type="EMBL" id="LJYF01000029">
    <property type="protein sequence ID" value="KRP93933.1"/>
    <property type="molecule type" value="Genomic_DNA"/>
</dbReference>
<dbReference type="InterPro" id="IPR011051">
    <property type="entry name" value="RmlC_Cupin_sf"/>
</dbReference>
<evidence type="ECO:0000313" key="2">
    <source>
        <dbReference type="EMBL" id="KRP93933.1"/>
    </source>
</evidence>
<comment type="caution">
    <text evidence="2">The sequence shown here is derived from an EMBL/GenBank/DDBJ whole genome shotgun (WGS) entry which is preliminary data.</text>
</comment>
<feature type="domain" description="Cupin type-2" evidence="1">
    <location>
        <begin position="19"/>
        <end position="90"/>
    </location>
</feature>
<dbReference type="OrthoDB" id="9800684at2"/>
<protein>
    <submittedName>
        <fullName evidence="2">Cupin</fullName>
    </submittedName>
</protein>
<proteinExistence type="predicted"/>